<name>A0A180GMF2_PUCT1</name>
<reference evidence="2" key="1">
    <citation type="submission" date="2009-11" db="EMBL/GenBank/DDBJ databases">
        <authorList>
            <consortium name="The Broad Institute Genome Sequencing Platform"/>
            <person name="Ward D."/>
            <person name="Feldgarden M."/>
            <person name="Earl A."/>
            <person name="Young S.K."/>
            <person name="Zeng Q."/>
            <person name="Koehrsen M."/>
            <person name="Alvarado L."/>
            <person name="Berlin A."/>
            <person name="Bochicchio J."/>
            <person name="Borenstein D."/>
            <person name="Chapman S.B."/>
            <person name="Chen Z."/>
            <person name="Engels R."/>
            <person name="Freedman E."/>
            <person name="Gellesch M."/>
            <person name="Goldberg J."/>
            <person name="Griggs A."/>
            <person name="Gujja S."/>
            <person name="Heilman E."/>
            <person name="Heiman D."/>
            <person name="Hepburn T."/>
            <person name="Howarth C."/>
            <person name="Jen D."/>
            <person name="Larson L."/>
            <person name="Lewis B."/>
            <person name="Mehta T."/>
            <person name="Park D."/>
            <person name="Pearson M."/>
            <person name="Roberts A."/>
            <person name="Saif S."/>
            <person name="Shea T."/>
            <person name="Shenoy N."/>
            <person name="Sisk P."/>
            <person name="Stolte C."/>
            <person name="Sykes S."/>
            <person name="Thomson T."/>
            <person name="Walk T."/>
            <person name="White J."/>
            <person name="Yandava C."/>
            <person name="Izard J."/>
            <person name="Baranova O.V."/>
            <person name="Blanton J.M."/>
            <person name="Tanner A.C."/>
            <person name="Dewhirst F.E."/>
            <person name="Haas B."/>
            <person name="Nusbaum C."/>
            <person name="Birren B."/>
        </authorList>
    </citation>
    <scope>NUCLEOTIDE SEQUENCE [LARGE SCALE GENOMIC DNA]</scope>
    <source>
        <strain evidence="2">1-1 BBBD Race 1</strain>
    </source>
</reference>
<dbReference type="VEuPathDB" id="FungiDB:PTTG_09709"/>
<dbReference type="AlphaFoldDB" id="A0A180GMF2"/>
<dbReference type="Proteomes" id="UP000005240">
    <property type="component" value="Unassembled WGS sequence"/>
</dbReference>
<reference evidence="3 4" key="3">
    <citation type="journal article" date="2017" name="G3 (Bethesda)">
        <title>Comparative analysis highlights variable genome content of wheat rusts and divergence of the mating loci.</title>
        <authorList>
            <person name="Cuomo C.A."/>
            <person name="Bakkeren G."/>
            <person name="Khalil H.B."/>
            <person name="Panwar V."/>
            <person name="Joly D."/>
            <person name="Linning R."/>
            <person name="Sakthikumar S."/>
            <person name="Song X."/>
            <person name="Adiconis X."/>
            <person name="Fan L."/>
            <person name="Goldberg J.M."/>
            <person name="Levin J.Z."/>
            <person name="Young S."/>
            <person name="Zeng Q."/>
            <person name="Anikster Y."/>
            <person name="Bruce M."/>
            <person name="Wang M."/>
            <person name="Yin C."/>
            <person name="McCallum B."/>
            <person name="Szabo L.J."/>
            <person name="Hulbert S."/>
            <person name="Chen X."/>
            <person name="Fellers J.P."/>
        </authorList>
    </citation>
    <scope>NUCLEOTIDE SEQUENCE</scope>
    <source>
        <strain evidence="4">Isolate 1-1 / race 1 (BBBD)</strain>
        <strain evidence="3">isolate 1-1 / race 1 (BBBD)</strain>
    </source>
</reference>
<accession>A0A180GMF2</accession>
<sequence length="726" mass="82366">MSTSPSIDHDPPGSNPSDEVLSNNPSDLVLSNPLSVVTKWELPLDFASFRTFIDHGCTLDRENYPIYPNGATTFVKEANQIIVNFGSVGFTKTTGVEKRAKGIWKVQRVYCLGALVCDMDTCQWVGSPPTARGAIQEYIDSAQEPPANAQEKSSGFLATRQQHDLIFMSRPGGHYSDIEVCMIIHGLNPKNPTPSHVRIVKNPTKGALKLKMGQSESLDDPLTSVTDIHSLLVNADRLRYYRRLMLCELNIVPDKLGAGVGDKFMMDMFQWNKRGLLVISSGFQTESEHFTFQTKWMANRLMAQDQNNEVYQGGLISDVTFCFFENDYLLTTSMFCEQTARWIWGLSTNYYKLHFTALLRQIVRPDLTPAKRDLMVRQVVDFSLAQLEGFKAAYMDVFACTDPTRAAKMIKGCTSTFVPRDLTSLFQADFQKKCMALLDPIEEGGPTHEEKIDEIRRLFPKTKRWLDWWTMSDVQAMLFPSRWPMLDDHPDGNDGLPDTTNAIKSMHRVYYMISSGKKCLMTKMQVNISHLMGWAKPTKRKFINDGRPPDTTAALLDRPDPSTKKKNLGRPKNSPNVDRSEWSTYQLYAASSEEHLRNCCWMATAMESLFALYNPLWLRNSKGKGATLFYHLVLHFGSQTTFNITKIGRIKTVLTNGQSKLFKICNKQHQANFRPGAFALCDFFLELLLDPKFNPTKALNGLFELVEHRKFVCNSAKPCLDNKSDR</sequence>
<reference evidence="3" key="4">
    <citation type="submission" date="2025-05" db="UniProtKB">
        <authorList>
            <consortium name="EnsemblFungi"/>
        </authorList>
    </citation>
    <scope>IDENTIFICATION</scope>
    <source>
        <strain evidence="3">isolate 1-1 / race 1 (BBBD)</strain>
    </source>
</reference>
<organism evidence="2">
    <name type="scientific">Puccinia triticina (isolate 1-1 / race 1 (BBBD))</name>
    <name type="common">Brown leaf rust fungus</name>
    <dbReference type="NCBI Taxonomy" id="630390"/>
    <lineage>
        <taxon>Eukaryota</taxon>
        <taxon>Fungi</taxon>
        <taxon>Dikarya</taxon>
        <taxon>Basidiomycota</taxon>
        <taxon>Pucciniomycotina</taxon>
        <taxon>Pucciniomycetes</taxon>
        <taxon>Pucciniales</taxon>
        <taxon>Pucciniaceae</taxon>
        <taxon>Puccinia</taxon>
    </lineage>
</organism>
<evidence type="ECO:0000313" key="4">
    <source>
        <dbReference type="Proteomes" id="UP000005240"/>
    </source>
</evidence>
<dbReference type="EMBL" id="ADAS02000046">
    <property type="protein sequence ID" value="OAV93845.1"/>
    <property type="molecule type" value="Genomic_DNA"/>
</dbReference>
<evidence type="ECO:0000256" key="1">
    <source>
        <dbReference type="SAM" id="MobiDB-lite"/>
    </source>
</evidence>
<dbReference type="STRING" id="630390.A0A180GMF2"/>
<feature type="region of interest" description="Disordered" evidence="1">
    <location>
        <begin position="542"/>
        <end position="578"/>
    </location>
</feature>
<protein>
    <submittedName>
        <fullName evidence="2 3">Uncharacterized protein</fullName>
    </submittedName>
</protein>
<evidence type="ECO:0000313" key="2">
    <source>
        <dbReference type="EMBL" id="OAV93845.1"/>
    </source>
</evidence>
<dbReference type="EnsemblFungi" id="PTTG_09709-t43_1">
    <property type="protein sequence ID" value="PTTG_09709-t43_1-p1"/>
    <property type="gene ID" value="PTTG_09709"/>
</dbReference>
<keyword evidence="4" id="KW-1185">Reference proteome</keyword>
<evidence type="ECO:0000313" key="3">
    <source>
        <dbReference type="EnsemblFungi" id="PTTG_09709-t43_1-p1"/>
    </source>
</evidence>
<reference evidence="2" key="2">
    <citation type="submission" date="2016-05" db="EMBL/GenBank/DDBJ databases">
        <title>Comparative analysis highlights variable genome content of wheat rusts and divergence of the mating loci.</title>
        <authorList>
            <person name="Cuomo C.A."/>
            <person name="Bakkeren G."/>
            <person name="Szabo L."/>
            <person name="Khalil H."/>
            <person name="Joly D."/>
            <person name="Goldberg J."/>
            <person name="Young S."/>
            <person name="Zeng Q."/>
            <person name="Fellers J."/>
        </authorList>
    </citation>
    <scope>NUCLEOTIDE SEQUENCE [LARGE SCALE GENOMIC DNA]</scope>
    <source>
        <strain evidence="2">1-1 BBBD Race 1</strain>
    </source>
</reference>
<dbReference type="OrthoDB" id="3046222at2759"/>
<feature type="region of interest" description="Disordered" evidence="1">
    <location>
        <begin position="1"/>
        <end position="22"/>
    </location>
</feature>
<proteinExistence type="predicted"/>
<gene>
    <name evidence="2" type="ORF">PTTG_09709</name>
</gene>